<dbReference type="GO" id="GO:0009306">
    <property type="term" value="P:protein secretion"/>
    <property type="evidence" value="ECO:0007669"/>
    <property type="project" value="InterPro"/>
</dbReference>
<evidence type="ECO:0000256" key="7">
    <source>
        <dbReference type="ARBA" id="ARBA00022795"/>
    </source>
</evidence>
<evidence type="ECO:0000256" key="9">
    <source>
        <dbReference type="ARBA" id="ARBA00022989"/>
    </source>
</evidence>
<organism evidence="14 15">
    <name type="scientific">Desulfuribacillus alkaliarsenatis</name>
    <dbReference type="NCBI Taxonomy" id="766136"/>
    <lineage>
        <taxon>Bacteria</taxon>
        <taxon>Bacillati</taxon>
        <taxon>Bacillota</taxon>
        <taxon>Desulfuribacillia</taxon>
        <taxon>Desulfuribacillales</taxon>
        <taxon>Desulfuribacillaceae</taxon>
        <taxon>Desulfuribacillus</taxon>
    </lineage>
</organism>
<dbReference type="GO" id="GO:0044780">
    <property type="term" value="P:bacterial-type flagellum assembly"/>
    <property type="evidence" value="ECO:0007669"/>
    <property type="project" value="InterPro"/>
</dbReference>
<dbReference type="PANTHER" id="PTHR30531">
    <property type="entry name" value="FLAGELLAR BIOSYNTHETIC PROTEIN FLHB"/>
    <property type="match status" value="1"/>
</dbReference>
<dbReference type="Gene3D" id="6.10.250.2080">
    <property type="match status" value="1"/>
</dbReference>
<keyword evidence="14" id="KW-0966">Cell projection</keyword>
<evidence type="ECO:0000256" key="5">
    <source>
        <dbReference type="ARBA" id="ARBA00022475"/>
    </source>
</evidence>
<comment type="caution">
    <text evidence="14">The sequence shown here is derived from an EMBL/GenBank/DDBJ whole genome shotgun (WGS) entry which is preliminary data.</text>
</comment>
<feature type="region of interest" description="Disordered" evidence="13">
    <location>
        <begin position="233"/>
        <end position="252"/>
    </location>
</feature>
<evidence type="ECO:0000313" key="14">
    <source>
        <dbReference type="EMBL" id="OEF98622.1"/>
    </source>
</evidence>
<dbReference type="InterPro" id="IPR006136">
    <property type="entry name" value="FlhB"/>
</dbReference>
<keyword evidence="9 12" id="KW-1133">Transmembrane helix</keyword>
<accession>A0A1E5G618</accession>
<dbReference type="AlphaFoldDB" id="A0A1E5G618"/>
<keyword evidence="15" id="KW-1185">Reference proteome</keyword>
<dbReference type="Pfam" id="PF01312">
    <property type="entry name" value="Bac_export_2"/>
    <property type="match status" value="1"/>
</dbReference>
<dbReference type="PANTHER" id="PTHR30531:SF12">
    <property type="entry name" value="FLAGELLAR BIOSYNTHETIC PROTEIN FLHB"/>
    <property type="match status" value="1"/>
</dbReference>
<dbReference type="NCBIfam" id="TIGR00328">
    <property type="entry name" value="flhB"/>
    <property type="match status" value="1"/>
</dbReference>
<feature type="transmembrane region" description="Helical" evidence="12">
    <location>
        <begin position="146"/>
        <end position="170"/>
    </location>
</feature>
<keyword evidence="14" id="KW-0969">Cilium</keyword>
<dbReference type="InterPro" id="IPR006135">
    <property type="entry name" value="T3SS_substrate_exporter"/>
</dbReference>
<keyword evidence="8 12" id="KW-0653">Protein transport</keyword>
<evidence type="ECO:0000256" key="4">
    <source>
        <dbReference type="ARBA" id="ARBA00022448"/>
    </source>
</evidence>
<dbReference type="RefSeq" id="WP_069642114.1">
    <property type="nucleotide sequence ID" value="NZ_MIJE01000001.1"/>
</dbReference>
<gene>
    <name evidence="12" type="primary">flhB</name>
    <name evidence="14" type="ORF">BHF68_02865</name>
</gene>
<feature type="transmembrane region" description="Helical" evidence="12">
    <location>
        <begin position="41"/>
        <end position="61"/>
    </location>
</feature>
<evidence type="ECO:0000256" key="1">
    <source>
        <dbReference type="ARBA" id="ARBA00004651"/>
    </source>
</evidence>
<evidence type="ECO:0000256" key="2">
    <source>
        <dbReference type="ARBA" id="ARBA00010690"/>
    </source>
</evidence>
<dbReference type="GO" id="GO:0005886">
    <property type="term" value="C:plasma membrane"/>
    <property type="evidence" value="ECO:0007669"/>
    <property type="project" value="UniProtKB-SubCell"/>
</dbReference>
<evidence type="ECO:0000256" key="10">
    <source>
        <dbReference type="ARBA" id="ARBA00023136"/>
    </source>
</evidence>
<comment type="function">
    <text evidence="12">Required for formation of the rod structure in the basal body of the flagellar apparatus. Together with FliI and FliH, may constitute the export apparatus of flagellin.</text>
</comment>
<evidence type="ECO:0000313" key="15">
    <source>
        <dbReference type="Proteomes" id="UP000094296"/>
    </source>
</evidence>
<reference evidence="14 15" key="1">
    <citation type="submission" date="2016-09" db="EMBL/GenBank/DDBJ databases">
        <title>Draft genome sequence for the type strain of Desulfuribacillus alkaliarsenatis AHT28, an obligately anaerobic, sulfidogenic bacterium isolated from Russian soda lake sediments.</title>
        <authorList>
            <person name="Abin C.A."/>
            <person name="Hollibaugh J.T."/>
        </authorList>
    </citation>
    <scope>NUCLEOTIDE SEQUENCE [LARGE SCALE GENOMIC DNA]</scope>
    <source>
        <strain evidence="14 15">AHT28</strain>
    </source>
</reference>
<dbReference type="SUPFAM" id="SSF160544">
    <property type="entry name" value="EscU C-terminal domain-like"/>
    <property type="match status" value="1"/>
</dbReference>
<keyword evidence="4 12" id="KW-0813">Transport</keyword>
<feature type="transmembrane region" description="Helical" evidence="12">
    <location>
        <begin position="93"/>
        <end position="126"/>
    </location>
</feature>
<proteinExistence type="inferred from homology"/>
<dbReference type="EMBL" id="MIJE01000001">
    <property type="protein sequence ID" value="OEF98622.1"/>
    <property type="molecule type" value="Genomic_DNA"/>
</dbReference>
<keyword evidence="7 12" id="KW-1005">Bacterial flagellum biogenesis</keyword>
<keyword evidence="6 12" id="KW-0812">Transmembrane</keyword>
<dbReference type="STRING" id="766136.BHF68_02865"/>
<name>A0A1E5G618_9FIRM</name>
<dbReference type="Proteomes" id="UP000094296">
    <property type="component" value="Unassembled WGS sequence"/>
</dbReference>
<keyword evidence="14" id="KW-0282">Flagellum</keyword>
<evidence type="ECO:0000256" key="6">
    <source>
        <dbReference type="ARBA" id="ARBA00022692"/>
    </source>
</evidence>
<keyword evidence="5 12" id="KW-1003">Cell membrane</keyword>
<evidence type="ECO:0000256" key="8">
    <source>
        <dbReference type="ARBA" id="ARBA00022927"/>
    </source>
</evidence>
<evidence type="ECO:0000256" key="11">
    <source>
        <dbReference type="ARBA" id="ARBA00023225"/>
    </source>
</evidence>
<evidence type="ECO:0000256" key="12">
    <source>
        <dbReference type="RuleBase" id="RU364091"/>
    </source>
</evidence>
<comment type="subcellular location">
    <subcellularLocation>
        <location evidence="1">Cell membrane</location>
        <topology evidence="1">Multi-pass membrane protein</topology>
    </subcellularLocation>
</comment>
<comment type="similarity">
    <text evidence="2 12">Belongs to the type III secretion exporter family.</text>
</comment>
<dbReference type="PRINTS" id="PR00950">
    <property type="entry name" value="TYPE3IMSPROT"/>
</dbReference>
<dbReference type="Gene3D" id="3.40.1690.10">
    <property type="entry name" value="secretion proteins EscU"/>
    <property type="match status" value="1"/>
</dbReference>
<sequence>MPEYLLTLNLQQFADEKTEKATPKKRQDARKKGQVARSNEINTALVLLFSFLILKFFGPYMGKGILNIFDMVFSEYILWEVNENNIHVIGTELLFSIFLVVFPVMIVAVVAGIAANLIQVGFMFTADPLKMKLEKINPIKGLKRIFSVRSIVNLVKSIFKITAISIVAYMSIWFERETIFHLNRMEILDIVSFITYLSIEIGWRVAILLLILSIPDYVYEKFDHEKQIRMSKKDIKDEHKRSEGDPRIKGKRREIQRRMAMQRMMSSVPKADVVITNPTHYSVAIQYDAEEMSAPMIIAMGTDQTALKIREIAEEHDIPLVENKPLAQTLYKTLDVGDYVPEELFQAVAEILAYVYKLKGKV</sequence>
<keyword evidence="10 12" id="KW-0472">Membrane</keyword>
<dbReference type="InterPro" id="IPR029025">
    <property type="entry name" value="T3SS_substrate_exporter_C"/>
</dbReference>
<feature type="compositionally biased region" description="Basic and acidic residues" evidence="13">
    <location>
        <begin position="233"/>
        <end position="248"/>
    </location>
</feature>
<evidence type="ECO:0000256" key="3">
    <source>
        <dbReference type="ARBA" id="ARBA00021622"/>
    </source>
</evidence>
<dbReference type="FunFam" id="3.40.1690.10:FF:000001">
    <property type="entry name" value="Flagellar biosynthetic protein FlhB"/>
    <property type="match status" value="1"/>
</dbReference>
<keyword evidence="11 12" id="KW-1006">Bacterial flagellum protein export</keyword>
<evidence type="ECO:0000256" key="13">
    <source>
        <dbReference type="SAM" id="MobiDB-lite"/>
    </source>
</evidence>
<feature type="transmembrane region" description="Helical" evidence="12">
    <location>
        <begin position="190"/>
        <end position="212"/>
    </location>
</feature>
<dbReference type="OrthoDB" id="9807950at2"/>
<protein>
    <recommendedName>
        <fullName evidence="3 12">Flagellar biosynthetic protein FlhB</fullName>
    </recommendedName>
</protein>